<evidence type="ECO:0000256" key="8">
    <source>
        <dbReference type="ARBA" id="ARBA00023034"/>
    </source>
</evidence>
<feature type="compositionally biased region" description="Low complexity" evidence="10">
    <location>
        <begin position="589"/>
        <end position="598"/>
    </location>
</feature>
<dbReference type="InterPro" id="IPR051076">
    <property type="entry name" value="Golgi_membrane_TVP38/TMEM64"/>
</dbReference>
<evidence type="ECO:0000256" key="4">
    <source>
        <dbReference type="ARBA" id="ARBA00013533"/>
    </source>
</evidence>
<evidence type="ECO:0000256" key="11">
    <source>
        <dbReference type="SAM" id="Phobius"/>
    </source>
</evidence>
<evidence type="ECO:0000313" key="13">
    <source>
        <dbReference type="EMBL" id="TFK98295.1"/>
    </source>
</evidence>
<organism evidence="13 14">
    <name type="scientific">Pterulicium gracile</name>
    <dbReference type="NCBI Taxonomy" id="1884261"/>
    <lineage>
        <taxon>Eukaryota</taxon>
        <taxon>Fungi</taxon>
        <taxon>Dikarya</taxon>
        <taxon>Basidiomycota</taxon>
        <taxon>Agaricomycotina</taxon>
        <taxon>Agaricomycetes</taxon>
        <taxon>Agaricomycetidae</taxon>
        <taxon>Agaricales</taxon>
        <taxon>Pleurotineae</taxon>
        <taxon>Pterulaceae</taxon>
        <taxon>Pterulicium</taxon>
    </lineage>
</organism>
<reference evidence="13 14" key="1">
    <citation type="journal article" date="2019" name="Nat. Ecol. Evol.">
        <title>Megaphylogeny resolves global patterns of mushroom evolution.</title>
        <authorList>
            <person name="Varga T."/>
            <person name="Krizsan K."/>
            <person name="Foldi C."/>
            <person name="Dima B."/>
            <person name="Sanchez-Garcia M."/>
            <person name="Sanchez-Ramirez S."/>
            <person name="Szollosi G.J."/>
            <person name="Szarkandi J.G."/>
            <person name="Papp V."/>
            <person name="Albert L."/>
            <person name="Andreopoulos W."/>
            <person name="Angelini C."/>
            <person name="Antonin V."/>
            <person name="Barry K.W."/>
            <person name="Bougher N.L."/>
            <person name="Buchanan P."/>
            <person name="Buyck B."/>
            <person name="Bense V."/>
            <person name="Catcheside P."/>
            <person name="Chovatia M."/>
            <person name="Cooper J."/>
            <person name="Damon W."/>
            <person name="Desjardin D."/>
            <person name="Finy P."/>
            <person name="Geml J."/>
            <person name="Haridas S."/>
            <person name="Hughes K."/>
            <person name="Justo A."/>
            <person name="Karasinski D."/>
            <person name="Kautmanova I."/>
            <person name="Kiss B."/>
            <person name="Kocsube S."/>
            <person name="Kotiranta H."/>
            <person name="LaButti K.M."/>
            <person name="Lechner B.E."/>
            <person name="Liimatainen K."/>
            <person name="Lipzen A."/>
            <person name="Lukacs Z."/>
            <person name="Mihaltcheva S."/>
            <person name="Morgado L.N."/>
            <person name="Niskanen T."/>
            <person name="Noordeloos M.E."/>
            <person name="Ohm R.A."/>
            <person name="Ortiz-Santana B."/>
            <person name="Ovrebo C."/>
            <person name="Racz N."/>
            <person name="Riley R."/>
            <person name="Savchenko A."/>
            <person name="Shiryaev A."/>
            <person name="Soop K."/>
            <person name="Spirin V."/>
            <person name="Szebenyi C."/>
            <person name="Tomsovsky M."/>
            <person name="Tulloss R.E."/>
            <person name="Uehling J."/>
            <person name="Grigoriev I.V."/>
            <person name="Vagvolgyi C."/>
            <person name="Papp T."/>
            <person name="Martin F.M."/>
            <person name="Miettinen O."/>
            <person name="Hibbett D.S."/>
            <person name="Nagy L.G."/>
        </authorList>
    </citation>
    <scope>NUCLEOTIDE SEQUENCE [LARGE SCALE GENOMIC DNA]</scope>
    <source>
        <strain evidence="13 14">CBS 309.79</strain>
    </source>
</reference>
<feature type="compositionally biased region" description="Low complexity" evidence="10">
    <location>
        <begin position="572"/>
        <end position="581"/>
    </location>
</feature>
<evidence type="ECO:0000256" key="2">
    <source>
        <dbReference type="ARBA" id="ARBA00004653"/>
    </source>
</evidence>
<dbReference type="Proteomes" id="UP000305067">
    <property type="component" value="Unassembled WGS sequence"/>
</dbReference>
<dbReference type="GO" id="GO:0000139">
    <property type="term" value="C:Golgi membrane"/>
    <property type="evidence" value="ECO:0007669"/>
    <property type="project" value="UniProtKB-SubCell"/>
</dbReference>
<evidence type="ECO:0000313" key="14">
    <source>
        <dbReference type="Proteomes" id="UP000305067"/>
    </source>
</evidence>
<dbReference type="STRING" id="1884261.A0A5C3Q8A6"/>
<keyword evidence="7 11" id="KW-1133">Transmembrane helix</keyword>
<keyword evidence="9 11" id="KW-0472">Membrane</keyword>
<dbReference type="PANTHER" id="PTHR47549">
    <property type="entry name" value="GOLGI APPARATUS MEMBRANE PROTEIN TVP38-RELATED"/>
    <property type="match status" value="1"/>
</dbReference>
<protein>
    <recommendedName>
        <fullName evidence="4">Golgi apparatus membrane protein TVP38</fullName>
    </recommendedName>
    <alternativeName>
        <fullName evidence="5">Golgi apparatus membrane protein tvp38</fullName>
    </alternativeName>
</protein>
<feature type="transmembrane region" description="Helical" evidence="11">
    <location>
        <begin position="87"/>
        <end position="110"/>
    </location>
</feature>
<dbReference type="AlphaFoldDB" id="A0A5C3Q8A6"/>
<feature type="transmembrane region" description="Helical" evidence="11">
    <location>
        <begin position="130"/>
        <end position="148"/>
    </location>
</feature>
<dbReference type="InterPro" id="IPR032816">
    <property type="entry name" value="VTT_dom"/>
</dbReference>
<evidence type="ECO:0000256" key="7">
    <source>
        <dbReference type="ARBA" id="ARBA00022989"/>
    </source>
</evidence>
<feature type="compositionally biased region" description="Low complexity" evidence="10">
    <location>
        <begin position="416"/>
        <end position="431"/>
    </location>
</feature>
<keyword evidence="6 11" id="KW-0812">Transmembrane</keyword>
<keyword evidence="8" id="KW-0333">Golgi apparatus</keyword>
<feature type="compositionally biased region" description="Pro residues" evidence="10">
    <location>
        <begin position="435"/>
        <end position="450"/>
    </location>
</feature>
<feature type="compositionally biased region" description="Polar residues" evidence="10">
    <location>
        <begin position="525"/>
        <end position="539"/>
    </location>
</feature>
<evidence type="ECO:0000256" key="1">
    <source>
        <dbReference type="ARBA" id="ARBA00002978"/>
    </source>
</evidence>
<feature type="region of interest" description="Disordered" evidence="10">
    <location>
        <begin position="334"/>
        <end position="653"/>
    </location>
</feature>
<proteinExistence type="inferred from homology"/>
<feature type="transmembrane region" description="Helical" evidence="11">
    <location>
        <begin position="280"/>
        <end position="301"/>
    </location>
</feature>
<comment type="similarity">
    <text evidence="3">Belongs to the TVP38/TMEM64 family.</text>
</comment>
<evidence type="ECO:0000256" key="6">
    <source>
        <dbReference type="ARBA" id="ARBA00022692"/>
    </source>
</evidence>
<feature type="domain" description="VTT" evidence="12">
    <location>
        <begin position="150"/>
        <end position="264"/>
    </location>
</feature>
<feature type="transmembrane region" description="Helical" evidence="11">
    <location>
        <begin position="155"/>
        <end position="176"/>
    </location>
</feature>
<comment type="function">
    <text evidence="1">Golgi membrane protein involved in vesicular trafficking and spindle migration.</text>
</comment>
<evidence type="ECO:0000256" key="3">
    <source>
        <dbReference type="ARBA" id="ARBA00008640"/>
    </source>
</evidence>
<evidence type="ECO:0000256" key="5">
    <source>
        <dbReference type="ARBA" id="ARBA00020673"/>
    </source>
</evidence>
<evidence type="ECO:0000256" key="10">
    <source>
        <dbReference type="SAM" id="MobiDB-lite"/>
    </source>
</evidence>
<keyword evidence="14" id="KW-1185">Reference proteome</keyword>
<feature type="compositionally biased region" description="Low complexity" evidence="10">
    <location>
        <begin position="608"/>
        <end position="631"/>
    </location>
</feature>
<dbReference type="OrthoDB" id="166803at2759"/>
<evidence type="ECO:0000256" key="9">
    <source>
        <dbReference type="ARBA" id="ARBA00023136"/>
    </source>
</evidence>
<sequence>MTTLYNTDYHAHNQYPPNMPPSFKTIPNSTIVEHDYAANADTARRISRTPSPTPSEVKELKSGAFDWPRLMKWRFWIRKEWISDQELPLYLGWYLALAVLATLTALMTIYHEEIVAWLEPAADWMYAIPFGWLIPIGVTIVLSFPPLFGQEIVGVLCGLVWGLWIGFAIFAGGTLLGEIANFYAFKYCCRSTGEKWERTQITYACLARVVREGGFKIVLAARLSAIPGHFSTAVCSICGTGIISFSIATILSLPKQFITVYLGVMIKDAGEGKDNSKSTIINAVVLTITFIITAVAMWYIYDQMNKVKPSVIYARRKARQGKLDRAMSMTDGPYGGGVAGASSSQVFNPRSSDSDIPLTHQQWDADGKATGYSYDPRLDNVHQPQPKRFQNAAPSPQGRGSVDVSWDTRQTGGGFSSSPQPYQSRSPPQGQYARSPPPAQNAARSPPPQSMSPRQYNPRQHHMQAPSLPPQGQGYYPQQSRSPPPQGQGYYPQQSRSPPPQGQGYYPQQSRSPPQGYHPQHQQGARRQSQSNNPYSPQRTGEAFQNPHSPAHSPRRSVDVAQTPTQAQFAQSTGPPSYASGPPSPRGPASPTGAGRRPMSPNNPFVGQQQQYTGQQQQQYTGQQQQPPQQQFGYHVQEPTDASMASYYTAQQH</sequence>
<feature type="compositionally biased region" description="Low complexity" evidence="10">
    <location>
        <begin position="470"/>
        <end position="523"/>
    </location>
</feature>
<evidence type="ECO:0000259" key="12">
    <source>
        <dbReference type="Pfam" id="PF09335"/>
    </source>
</evidence>
<gene>
    <name evidence="13" type="ORF">BDV98DRAFT_584948</name>
</gene>
<accession>A0A5C3Q8A6</accession>
<comment type="subcellular location">
    <subcellularLocation>
        <location evidence="2">Golgi apparatus membrane</location>
        <topology evidence="2">Multi-pass membrane protein</topology>
    </subcellularLocation>
</comment>
<feature type="compositionally biased region" description="Polar residues" evidence="10">
    <location>
        <begin position="560"/>
        <end position="571"/>
    </location>
</feature>
<dbReference type="Pfam" id="PF09335">
    <property type="entry name" value="VTT_dom"/>
    <property type="match status" value="1"/>
</dbReference>
<name>A0A5C3Q8A6_9AGAR</name>
<feature type="transmembrane region" description="Helical" evidence="11">
    <location>
        <begin position="230"/>
        <end position="253"/>
    </location>
</feature>
<dbReference type="PANTHER" id="PTHR47549:SF2">
    <property type="entry name" value="GOLGI APPARATUS MEMBRANE PROTEIN TVP38"/>
    <property type="match status" value="1"/>
</dbReference>
<dbReference type="EMBL" id="ML178840">
    <property type="protein sequence ID" value="TFK98295.1"/>
    <property type="molecule type" value="Genomic_DNA"/>
</dbReference>